<proteinExistence type="predicted"/>
<organism evidence="1">
    <name type="scientific">marine metagenome</name>
    <dbReference type="NCBI Taxonomy" id="408172"/>
    <lineage>
        <taxon>unclassified sequences</taxon>
        <taxon>metagenomes</taxon>
        <taxon>ecological metagenomes</taxon>
    </lineage>
</organism>
<dbReference type="AlphaFoldDB" id="A0A382DRE4"/>
<reference evidence="1" key="1">
    <citation type="submission" date="2018-05" db="EMBL/GenBank/DDBJ databases">
        <authorList>
            <person name="Lanie J.A."/>
            <person name="Ng W.-L."/>
            <person name="Kazmierczak K.M."/>
            <person name="Andrzejewski T.M."/>
            <person name="Davidsen T.M."/>
            <person name="Wayne K.J."/>
            <person name="Tettelin H."/>
            <person name="Glass J.I."/>
            <person name="Rusch D."/>
            <person name="Podicherti R."/>
            <person name="Tsui H.-C.T."/>
            <person name="Winkler M.E."/>
        </authorList>
    </citation>
    <scope>NUCLEOTIDE SEQUENCE</scope>
</reference>
<dbReference type="EMBL" id="UINC01040736">
    <property type="protein sequence ID" value="SVB41030.1"/>
    <property type="molecule type" value="Genomic_DNA"/>
</dbReference>
<name>A0A382DRE4_9ZZZZ</name>
<protein>
    <submittedName>
        <fullName evidence="1">Uncharacterized protein</fullName>
    </submittedName>
</protein>
<accession>A0A382DRE4</accession>
<sequence length="49" mass="5659">MHNNIPNDIIDDLYIVIIVGYCLIICKVKYEIPVLVTNTIYYNAVVFLV</sequence>
<gene>
    <name evidence="1" type="ORF">METZ01_LOCUS193884</name>
</gene>
<evidence type="ECO:0000313" key="1">
    <source>
        <dbReference type="EMBL" id="SVB41030.1"/>
    </source>
</evidence>
<feature type="non-terminal residue" evidence="1">
    <location>
        <position position="49"/>
    </location>
</feature>